<feature type="region of interest" description="Disordered" evidence="1">
    <location>
        <begin position="257"/>
        <end position="279"/>
    </location>
</feature>
<evidence type="ECO:0000256" key="1">
    <source>
        <dbReference type="SAM" id="MobiDB-lite"/>
    </source>
</evidence>
<feature type="region of interest" description="Disordered" evidence="1">
    <location>
        <begin position="1"/>
        <end position="29"/>
    </location>
</feature>
<protein>
    <submittedName>
        <fullName evidence="2">Uncharacterized protein</fullName>
    </submittedName>
</protein>
<feature type="region of interest" description="Disordered" evidence="1">
    <location>
        <begin position="105"/>
        <end position="146"/>
    </location>
</feature>
<evidence type="ECO:0000313" key="3">
    <source>
        <dbReference type="Proteomes" id="UP001378592"/>
    </source>
</evidence>
<gene>
    <name evidence="2" type="ORF">R5R35_013340</name>
</gene>
<feature type="compositionally biased region" description="Polar residues" evidence="1">
    <location>
        <begin position="136"/>
        <end position="146"/>
    </location>
</feature>
<evidence type="ECO:0000313" key="2">
    <source>
        <dbReference type="EMBL" id="KAK7790012.1"/>
    </source>
</evidence>
<feature type="region of interest" description="Disordered" evidence="1">
    <location>
        <begin position="55"/>
        <end position="84"/>
    </location>
</feature>
<keyword evidence="3" id="KW-1185">Reference proteome</keyword>
<reference evidence="2 3" key="1">
    <citation type="submission" date="2024-03" db="EMBL/GenBank/DDBJ databases">
        <title>The genome assembly and annotation of the cricket Gryllus longicercus Weissman &amp; Gray.</title>
        <authorList>
            <person name="Szrajer S."/>
            <person name="Gray D."/>
            <person name="Ylla G."/>
        </authorList>
    </citation>
    <scope>NUCLEOTIDE SEQUENCE [LARGE SCALE GENOMIC DNA]</scope>
    <source>
        <strain evidence="2">DAG 2021-001</strain>
        <tissue evidence="2">Whole body minus gut</tissue>
    </source>
</reference>
<organism evidence="2 3">
    <name type="scientific">Gryllus longicercus</name>
    <dbReference type="NCBI Taxonomy" id="2509291"/>
    <lineage>
        <taxon>Eukaryota</taxon>
        <taxon>Metazoa</taxon>
        <taxon>Ecdysozoa</taxon>
        <taxon>Arthropoda</taxon>
        <taxon>Hexapoda</taxon>
        <taxon>Insecta</taxon>
        <taxon>Pterygota</taxon>
        <taxon>Neoptera</taxon>
        <taxon>Polyneoptera</taxon>
        <taxon>Orthoptera</taxon>
        <taxon>Ensifera</taxon>
        <taxon>Gryllidea</taxon>
        <taxon>Grylloidea</taxon>
        <taxon>Gryllidae</taxon>
        <taxon>Gryllinae</taxon>
        <taxon>Gryllus</taxon>
    </lineage>
</organism>
<comment type="caution">
    <text evidence="2">The sequence shown here is derived from an EMBL/GenBank/DDBJ whole genome shotgun (WGS) entry which is preliminary data.</text>
</comment>
<name>A0AAN9YZU9_9ORTH</name>
<proteinExistence type="predicted"/>
<dbReference type="AlphaFoldDB" id="A0AAN9YZU9"/>
<dbReference type="EMBL" id="JAZDUA010000675">
    <property type="protein sequence ID" value="KAK7790012.1"/>
    <property type="molecule type" value="Genomic_DNA"/>
</dbReference>
<sequence>MNGDSSNPDQMVEDGFVPTTPESPPSEMNLPQLSALMSYLSVQDIREMQTQSVRGACHCSNSQPQHSSLPNPLTKVQSRQPQISNCSRRYDKYLHKINKLRQKCGLEPLKSSSTKSKSAEKKTRNTTNKTSHQKTGHTSNHTPSLNHLNQAFNCAVSRHDPLSKMRSHQSRISNCKMQFNNIRLQLKELKKMRSFDSPKSPKGLNVGEMKTRATGDETSHQLDSHCDEHTNVNHPVSPNLEEKCSCALQSFRDGETHSCQHQPLHSSLPDPVPREHSRPKRVVNCRLRYKKLLYHLKQLRKLQPVVAPSAGSQESKFGDKMTRDMGDETPHQSASPRGERNMNPLPSIQEEMRSETLTGESYSCSQMLQPILPDPLPEMQSHQPKIPMAGRVPDQMSCVINDLDKMSL</sequence>
<dbReference type="Proteomes" id="UP001378592">
    <property type="component" value="Unassembled WGS sequence"/>
</dbReference>
<accession>A0AAN9YZU9</accession>
<feature type="region of interest" description="Disordered" evidence="1">
    <location>
        <begin position="305"/>
        <end position="345"/>
    </location>
</feature>
<feature type="compositionally biased region" description="Basic and acidic residues" evidence="1">
    <location>
        <begin position="316"/>
        <end position="330"/>
    </location>
</feature>